<keyword evidence="2" id="KW-1185">Reference proteome</keyword>
<proteinExistence type="predicted"/>
<dbReference type="EMBL" id="CP008953">
    <property type="protein sequence ID" value="AIG80335.1"/>
    <property type="molecule type" value="Genomic_DNA"/>
</dbReference>
<name>A0A075VBT1_9PSEU</name>
<accession>A0A075VBT1</accession>
<dbReference type="HOGENOM" id="CLU_117639_0_0_11"/>
<dbReference type="KEGG" id="aja:AJAP_37715"/>
<evidence type="ECO:0000313" key="2">
    <source>
        <dbReference type="Proteomes" id="UP000028492"/>
    </source>
</evidence>
<evidence type="ECO:0000313" key="1">
    <source>
        <dbReference type="EMBL" id="AIG80335.1"/>
    </source>
</evidence>
<dbReference type="RefSeq" id="WP_038520317.1">
    <property type="nucleotide sequence ID" value="NZ_CP008953.1"/>
</dbReference>
<organism evidence="1 2">
    <name type="scientific">Amycolatopsis japonica</name>
    <dbReference type="NCBI Taxonomy" id="208439"/>
    <lineage>
        <taxon>Bacteria</taxon>
        <taxon>Bacillati</taxon>
        <taxon>Actinomycetota</taxon>
        <taxon>Actinomycetes</taxon>
        <taxon>Pseudonocardiales</taxon>
        <taxon>Pseudonocardiaceae</taxon>
        <taxon>Amycolatopsis</taxon>
        <taxon>Amycolatopsis japonica group</taxon>
    </lineage>
</organism>
<reference evidence="1 2" key="1">
    <citation type="journal article" date="2014" name="J. Biotechnol.">
        <title>Complete genome sequence of the actinobacterium Amycolatopsis japonica MG417-CF17(T) (=DSM 44213T) producing (S,S)-N,N'-ethylenediaminedisuccinic acid.</title>
        <authorList>
            <person name="Stegmann E."/>
            <person name="Albersmeier A."/>
            <person name="Spohn M."/>
            <person name="Gert H."/>
            <person name="Weber T."/>
            <person name="Wohlleben W."/>
            <person name="Kalinowski J."/>
            <person name="Ruckert C."/>
        </authorList>
    </citation>
    <scope>NUCLEOTIDE SEQUENCE [LARGE SCALE GENOMIC DNA]</scope>
    <source>
        <strain evidence="2">MG417-CF17 (DSM 44213)</strain>
    </source>
</reference>
<dbReference type="AlphaFoldDB" id="A0A075VBT1"/>
<gene>
    <name evidence="1" type="ORF">AJAP_37715</name>
</gene>
<protein>
    <submittedName>
        <fullName evidence="1">Uncharacterized protein</fullName>
    </submittedName>
</protein>
<sequence length="140" mass="14665">MTDGTGGPPGNFSDILGDFSAQADAMVKAANEGRFAVSPEMGEAYKTALNDYLDSWTGNKIHFDSLANSPELGASPYAGEVAQHMSLVASGDDQSAKTQLETLQNVVERACGAIDTAISKYKSSDHAASVDLSNLNKDFG</sequence>
<dbReference type="STRING" id="208439.AJAP_37715"/>
<dbReference type="Proteomes" id="UP000028492">
    <property type="component" value="Chromosome"/>
</dbReference>